<evidence type="ECO:0000256" key="1">
    <source>
        <dbReference type="ARBA" id="ARBA00022737"/>
    </source>
</evidence>
<dbReference type="NCBIfam" id="TIGR00756">
    <property type="entry name" value="PPR"/>
    <property type="match status" value="1"/>
</dbReference>
<name>S7QIQ4_GLOTA</name>
<dbReference type="OrthoDB" id="185373at2759"/>
<accession>S7QIQ4</accession>
<organism evidence="4 5">
    <name type="scientific">Gloeophyllum trabeum (strain ATCC 11539 / FP-39264 / Madison 617)</name>
    <name type="common">Brown rot fungus</name>
    <dbReference type="NCBI Taxonomy" id="670483"/>
    <lineage>
        <taxon>Eukaryota</taxon>
        <taxon>Fungi</taxon>
        <taxon>Dikarya</taxon>
        <taxon>Basidiomycota</taxon>
        <taxon>Agaricomycotina</taxon>
        <taxon>Agaricomycetes</taxon>
        <taxon>Gloeophyllales</taxon>
        <taxon>Gloeophyllaceae</taxon>
        <taxon>Gloeophyllum</taxon>
    </lineage>
</organism>
<keyword evidence="1" id="KW-0677">Repeat</keyword>
<sequence length="607" mass="67442">MLSSHAIYLARRHLHALNSFQETLGRRTAVTVVNVPRRPSPALPPPEKRKAEPADDTKRLTEHLKPRGPAAALAAKEDPSKVQKPKKLLKPYELASRLKKLCAAGDIDGAVETLQDMPLDAQTPPVWNTLILECMKAGRYKLAYKLHTDMKRRGLKPTVRTYDTMLYGLSRIQDWENHTKLLEHAHSLYENLMKHYNLVKKLDPQSSELNVDPLASYIKILADTNQHQKIFDVYYALDQDGPLAPNNFLYGAIFRALATRRAASGEDRRSVAAQNASDARMLWKQMLKRPGASSTFPADSHTVAAALRCLAYGRSIDHQLGLDIARDVLGLAKPGETAPPAKVPLSPQSLEAVLILCNNMGAPRICIHFARQAMERPRKFHERPIVDSGHINQLLKAHVALAETGSTTESKAALEVLEWMLEQDIPTANEKISKIRPKRLTYNLVLSACQHCKDWSSATRVFEVMTGYHAEDFLSKSKKPRKDKRSPGHSVFPDATTMACMARTALATGDGSNIRQCLRIIDHVQLDHILNTGMPADPEADSPALRRARSSQVTELATAILEMVGTIEGPDGTGNKRDPEAPRWNSLRTHATELIQGQVATPMRPLV</sequence>
<evidence type="ECO:0000256" key="2">
    <source>
        <dbReference type="PROSITE-ProRule" id="PRU00708"/>
    </source>
</evidence>
<dbReference type="Pfam" id="PF13041">
    <property type="entry name" value="PPR_2"/>
    <property type="match status" value="1"/>
</dbReference>
<dbReference type="Proteomes" id="UP000030669">
    <property type="component" value="Unassembled WGS sequence"/>
</dbReference>
<dbReference type="InterPro" id="IPR002885">
    <property type="entry name" value="PPR_rpt"/>
</dbReference>
<dbReference type="HOGENOM" id="CLU_026239_0_0_1"/>
<dbReference type="OMA" id="LYIDMKR"/>
<dbReference type="EMBL" id="KB469297">
    <property type="protein sequence ID" value="EPQ59233.1"/>
    <property type="molecule type" value="Genomic_DNA"/>
</dbReference>
<dbReference type="eggNOG" id="ENOG502S8AZ">
    <property type="taxonomic scope" value="Eukaryota"/>
</dbReference>
<evidence type="ECO:0008006" key="6">
    <source>
        <dbReference type="Google" id="ProtNLM"/>
    </source>
</evidence>
<protein>
    <recommendedName>
        <fullName evidence="6">Pentacotripeptide-repeat region of PRORP domain-containing protein</fullName>
    </recommendedName>
</protein>
<dbReference type="GeneID" id="19308092"/>
<dbReference type="STRING" id="670483.S7QIQ4"/>
<feature type="repeat" description="PPR" evidence="2">
    <location>
        <begin position="123"/>
        <end position="157"/>
    </location>
</feature>
<evidence type="ECO:0000313" key="5">
    <source>
        <dbReference type="Proteomes" id="UP000030669"/>
    </source>
</evidence>
<gene>
    <name evidence="4" type="ORF">GLOTRDRAFT_70489</name>
</gene>
<evidence type="ECO:0000256" key="3">
    <source>
        <dbReference type="SAM" id="MobiDB-lite"/>
    </source>
</evidence>
<evidence type="ECO:0000313" key="4">
    <source>
        <dbReference type="EMBL" id="EPQ59233.1"/>
    </source>
</evidence>
<dbReference type="InterPro" id="IPR011990">
    <property type="entry name" value="TPR-like_helical_dom_sf"/>
</dbReference>
<dbReference type="KEGG" id="gtr:GLOTRDRAFT_70489"/>
<dbReference type="Gene3D" id="1.25.40.10">
    <property type="entry name" value="Tetratricopeptide repeat domain"/>
    <property type="match status" value="2"/>
</dbReference>
<feature type="region of interest" description="Disordered" evidence="3">
    <location>
        <begin position="34"/>
        <end position="85"/>
    </location>
</feature>
<dbReference type="AlphaFoldDB" id="S7QIQ4"/>
<dbReference type="PANTHER" id="PTHR47942">
    <property type="entry name" value="TETRATRICOPEPTIDE REPEAT (TPR)-LIKE SUPERFAMILY PROTEIN-RELATED"/>
    <property type="match status" value="1"/>
</dbReference>
<dbReference type="PROSITE" id="PS51375">
    <property type="entry name" value="PPR"/>
    <property type="match status" value="1"/>
</dbReference>
<dbReference type="RefSeq" id="XP_007862279.1">
    <property type="nucleotide sequence ID" value="XM_007864088.1"/>
</dbReference>
<dbReference type="Pfam" id="PF01535">
    <property type="entry name" value="PPR"/>
    <property type="match status" value="1"/>
</dbReference>
<dbReference type="InterPro" id="IPR051222">
    <property type="entry name" value="PPR/CCM1_RNA-binding"/>
</dbReference>
<keyword evidence="5" id="KW-1185">Reference proteome</keyword>
<dbReference type="PANTHER" id="PTHR47942:SF63">
    <property type="entry name" value="PENTATRICOPEPTIDE REPEAT-CONTAINING PROTEIN"/>
    <property type="match status" value="1"/>
</dbReference>
<proteinExistence type="predicted"/>
<feature type="compositionally biased region" description="Basic and acidic residues" evidence="3">
    <location>
        <begin position="46"/>
        <end position="65"/>
    </location>
</feature>
<reference evidence="4 5" key="1">
    <citation type="journal article" date="2012" name="Science">
        <title>The Paleozoic origin of enzymatic lignin decomposition reconstructed from 31 fungal genomes.</title>
        <authorList>
            <person name="Floudas D."/>
            <person name="Binder M."/>
            <person name="Riley R."/>
            <person name="Barry K."/>
            <person name="Blanchette R.A."/>
            <person name="Henrissat B."/>
            <person name="Martinez A.T."/>
            <person name="Otillar R."/>
            <person name="Spatafora J.W."/>
            <person name="Yadav J.S."/>
            <person name="Aerts A."/>
            <person name="Benoit I."/>
            <person name="Boyd A."/>
            <person name="Carlson A."/>
            <person name="Copeland A."/>
            <person name="Coutinho P.M."/>
            <person name="de Vries R.P."/>
            <person name="Ferreira P."/>
            <person name="Findley K."/>
            <person name="Foster B."/>
            <person name="Gaskell J."/>
            <person name="Glotzer D."/>
            <person name="Gorecki P."/>
            <person name="Heitman J."/>
            <person name="Hesse C."/>
            <person name="Hori C."/>
            <person name="Igarashi K."/>
            <person name="Jurgens J.A."/>
            <person name="Kallen N."/>
            <person name="Kersten P."/>
            <person name="Kohler A."/>
            <person name="Kuees U."/>
            <person name="Kumar T.K.A."/>
            <person name="Kuo A."/>
            <person name="LaButti K."/>
            <person name="Larrondo L.F."/>
            <person name="Lindquist E."/>
            <person name="Ling A."/>
            <person name="Lombard V."/>
            <person name="Lucas S."/>
            <person name="Lundell T."/>
            <person name="Martin R."/>
            <person name="McLaughlin D.J."/>
            <person name="Morgenstern I."/>
            <person name="Morin E."/>
            <person name="Murat C."/>
            <person name="Nagy L.G."/>
            <person name="Nolan M."/>
            <person name="Ohm R.A."/>
            <person name="Patyshakuliyeva A."/>
            <person name="Rokas A."/>
            <person name="Ruiz-Duenas F.J."/>
            <person name="Sabat G."/>
            <person name="Salamov A."/>
            <person name="Samejima M."/>
            <person name="Schmutz J."/>
            <person name="Slot J.C."/>
            <person name="St John F."/>
            <person name="Stenlid J."/>
            <person name="Sun H."/>
            <person name="Sun S."/>
            <person name="Syed K."/>
            <person name="Tsang A."/>
            <person name="Wiebenga A."/>
            <person name="Young D."/>
            <person name="Pisabarro A."/>
            <person name="Eastwood D.C."/>
            <person name="Martin F."/>
            <person name="Cullen D."/>
            <person name="Grigoriev I.V."/>
            <person name="Hibbett D.S."/>
        </authorList>
    </citation>
    <scope>NUCLEOTIDE SEQUENCE [LARGE SCALE GENOMIC DNA]</scope>
    <source>
        <strain evidence="4 5">ATCC 11539</strain>
    </source>
</reference>